<dbReference type="EMBL" id="CAJVPV010013140">
    <property type="protein sequence ID" value="CAG8675229.1"/>
    <property type="molecule type" value="Genomic_DNA"/>
</dbReference>
<dbReference type="PROSITE" id="PS50105">
    <property type="entry name" value="SAM_DOMAIN"/>
    <property type="match status" value="1"/>
</dbReference>
<evidence type="ECO:0000313" key="2">
    <source>
        <dbReference type="EMBL" id="CAG8675229.1"/>
    </source>
</evidence>
<keyword evidence="3" id="KW-1185">Reference proteome</keyword>
<feature type="domain" description="SAM" evidence="1">
    <location>
        <begin position="32"/>
        <end position="90"/>
    </location>
</feature>
<organism evidence="2 3">
    <name type="scientific">Acaulospora morrowiae</name>
    <dbReference type="NCBI Taxonomy" id="94023"/>
    <lineage>
        <taxon>Eukaryota</taxon>
        <taxon>Fungi</taxon>
        <taxon>Fungi incertae sedis</taxon>
        <taxon>Mucoromycota</taxon>
        <taxon>Glomeromycotina</taxon>
        <taxon>Glomeromycetes</taxon>
        <taxon>Diversisporales</taxon>
        <taxon>Acaulosporaceae</taxon>
        <taxon>Acaulospora</taxon>
    </lineage>
</organism>
<protein>
    <submittedName>
        <fullName evidence="2">7903_t:CDS:1</fullName>
    </submittedName>
</protein>
<feature type="non-terminal residue" evidence="2">
    <location>
        <position position="1"/>
    </location>
</feature>
<evidence type="ECO:0000259" key="1">
    <source>
        <dbReference type="PROSITE" id="PS50105"/>
    </source>
</evidence>
<proteinExistence type="predicted"/>
<name>A0A9N9EIA0_9GLOM</name>
<dbReference type="Gene3D" id="1.10.150.50">
    <property type="entry name" value="Transcription Factor, Ets-1"/>
    <property type="match status" value="1"/>
</dbReference>
<gene>
    <name evidence="2" type="ORF">AMORRO_LOCUS10996</name>
</gene>
<dbReference type="InterPro" id="IPR001660">
    <property type="entry name" value="SAM"/>
</dbReference>
<comment type="caution">
    <text evidence="2">The sequence shown here is derived from an EMBL/GenBank/DDBJ whole genome shotgun (WGS) entry which is preliminary data.</text>
</comment>
<dbReference type="SMART" id="SM00454">
    <property type="entry name" value="SAM"/>
    <property type="match status" value="1"/>
</dbReference>
<dbReference type="OrthoDB" id="2155283at2759"/>
<dbReference type="SUPFAM" id="SSF47769">
    <property type="entry name" value="SAM/Pointed domain"/>
    <property type="match status" value="1"/>
</dbReference>
<accession>A0A9N9EIA0</accession>
<sequence>KPKRKRVIKAELAKIRPHPIESPWQVDFELLKDVKAWMESLRLGKYASNFDKLHWKQIIEMKHDDLERIGVNSFKVRKAMLDNFWKIKKVLAVKEDYLLPLPKPLLNITDEEESQLSKEERFKLYYAYVRVDFKLLEGMDKNQFFFYSNIIGRN</sequence>
<evidence type="ECO:0000313" key="3">
    <source>
        <dbReference type="Proteomes" id="UP000789342"/>
    </source>
</evidence>
<dbReference type="InterPro" id="IPR013761">
    <property type="entry name" value="SAM/pointed_sf"/>
</dbReference>
<reference evidence="2" key="1">
    <citation type="submission" date="2021-06" db="EMBL/GenBank/DDBJ databases">
        <authorList>
            <person name="Kallberg Y."/>
            <person name="Tangrot J."/>
            <person name="Rosling A."/>
        </authorList>
    </citation>
    <scope>NUCLEOTIDE SEQUENCE</scope>
    <source>
        <strain evidence="2">CL551</strain>
    </source>
</reference>
<dbReference type="Proteomes" id="UP000789342">
    <property type="component" value="Unassembled WGS sequence"/>
</dbReference>
<dbReference type="Pfam" id="PF07647">
    <property type="entry name" value="SAM_2"/>
    <property type="match status" value="1"/>
</dbReference>
<dbReference type="AlphaFoldDB" id="A0A9N9EIA0"/>